<evidence type="ECO:0000256" key="1">
    <source>
        <dbReference type="SAM" id="MobiDB-lite"/>
    </source>
</evidence>
<sequence length="73" mass="8241">MPRRGDRSRGQAEFSREHGLPDRAEPAEHLRYPTGETRDERPIAVITGATHGLGRLVALDLARRLRDETARLL</sequence>
<accession>A0ABY4NQH9</accession>
<dbReference type="RefSeq" id="WP_249464442.1">
    <property type="nucleotide sequence ID" value="NZ_CP091196.1"/>
</dbReference>
<evidence type="ECO:0000313" key="3">
    <source>
        <dbReference type="Proteomes" id="UP000830158"/>
    </source>
</evidence>
<keyword evidence="3" id="KW-1185">Reference proteome</keyword>
<name>A0ABY4NQH9_9PSEU</name>
<gene>
    <name evidence="2" type="ORF">L1857_03475</name>
</gene>
<feature type="region of interest" description="Disordered" evidence="1">
    <location>
        <begin position="1"/>
        <end position="41"/>
    </location>
</feature>
<evidence type="ECO:0000313" key="2">
    <source>
        <dbReference type="EMBL" id="UQS21949.1"/>
    </source>
</evidence>
<dbReference type="Proteomes" id="UP000830158">
    <property type="component" value="Chromosome"/>
</dbReference>
<organism evidence="2 3">
    <name type="scientific">Amycolatopsis thermalba</name>
    <dbReference type="NCBI Taxonomy" id="944492"/>
    <lineage>
        <taxon>Bacteria</taxon>
        <taxon>Bacillati</taxon>
        <taxon>Actinomycetota</taxon>
        <taxon>Actinomycetes</taxon>
        <taxon>Pseudonocardiales</taxon>
        <taxon>Pseudonocardiaceae</taxon>
        <taxon>Amycolatopsis</taxon>
    </lineage>
</organism>
<reference evidence="2" key="1">
    <citation type="submission" date="2022-01" db="EMBL/GenBank/DDBJ databases">
        <title>PSI-footprinting approach for the identification of protein synthesis inhibitor producers.</title>
        <authorList>
            <person name="Handel F."/>
            <person name="Kulik A."/>
            <person name="Wex K.W."/>
            <person name="Berscheid A."/>
            <person name="Saur J.S."/>
            <person name="Winkler A."/>
            <person name="Wibberg D."/>
            <person name="Kalinowski J."/>
            <person name="Broetz-Oesterhelt H."/>
            <person name="Mast Y."/>
        </authorList>
    </citation>
    <scope>NUCLEOTIDE SEQUENCE</scope>
    <source>
        <strain evidence="2">KNN 49.3e</strain>
    </source>
</reference>
<protein>
    <submittedName>
        <fullName evidence="2">Uncharacterized protein</fullName>
    </submittedName>
</protein>
<dbReference type="EMBL" id="CP091196">
    <property type="protein sequence ID" value="UQS21949.1"/>
    <property type="molecule type" value="Genomic_DNA"/>
</dbReference>
<proteinExistence type="predicted"/>